<gene>
    <name evidence="2" type="ORF">BV898_17755</name>
</gene>
<feature type="compositionally biased region" description="Low complexity" evidence="1">
    <location>
        <begin position="61"/>
        <end position="78"/>
    </location>
</feature>
<dbReference type="Proteomes" id="UP000192578">
    <property type="component" value="Unassembled WGS sequence"/>
</dbReference>
<sequence>MATTSAFPIFVDTAEPGSNSMMGNNFKKPLMKERGRLHDSSQKMAPKSNKNNTSLAKRPTSSDSRSESSSSSSVSSTKGSKDAKTTRQQEIAAIVENTLNAHPEEFSQLGEVGHEPDTFTETAEWMYPQAKLNADLDAINRACSEVHITRKRRGLGGFRDVTNIGFEELLADVHEPEIPLMD</sequence>
<feature type="compositionally biased region" description="Basic and acidic residues" evidence="1">
    <location>
        <begin position="30"/>
        <end position="41"/>
    </location>
</feature>
<accession>A0A9X6NG64</accession>
<protein>
    <submittedName>
        <fullName evidence="2">Uncharacterized protein</fullName>
    </submittedName>
</protein>
<dbReference type="EMBL" id="MTYJ01000314">
    <property type="protein sequence ID" value="OWA53320.1"/>
    <property type="molecule type" value="Genomic_DNA"/>
</dbReference>
<keyword evidence="3" id="KW-1185">Reference proteome</keyword>
<comment type="caution">
    <text evidence="2">The sequence shown here is derived from an EMBL/GenBank/DDBJ whole genome shotgun (WGS) entry which is preliminary data.</text>
</comment>
<proteinExistence type="predicted"/>
<evidence type="ECO:0000313" key="3">
    <source>
        <dbReference type="Proteomes" id="UP000192578"/>
    </source>
</evidence>
<reference evidence="3" key="1">
    <citation type="submission" date="2017-01" db="EMBL/GenBank/DDBJ databases">
        <title>Comparative genomics of anhydrobiosis in the tardigrade Hypsibius dujardini.</title>
        <authorList>
            <person name="Yoshida Y."/>
            <person name="Koutsovoulos G."/>
            <person name="Laetsch D."/>
            <person name="Stevens L."/>
            <person name="Kumar S."/>
            <person name="Horikawa D."/>
            <person name="Ishino K."/>
            <person name="Komine S."/>
            <person name="Tomita M."/>
            <person name="Blaxter M."/>
            <person name="Arakawa K."/>
        </authorList>
    </citation>
    <scope>NUCLEOTIDE SEQUENCE [LARGE SCALE GENOMIC DNA]</scope>
    <source>
        <strain evidence="3">Z151</strain>
    </source>
</reference>
<dbReference type="AlphaFoldDB" id="A0A9X6NG64"/>
<feature type="region of interest" description="Disordered" evidence="1">
    <location>
        <begin position="1"/>
        <end position="102"/>
    </location>
</feature>
<evidence type="ECO:0000313" key="2">
    <source>
        <dbReference type="EMBL" id="OWA53320.1"/>
    </source>
</evidence>
<name>A0A9X6NG64_HYPEX</name>
<organism evidence="2 3">
    <name type="scientific">Hypsibius exemplaris</name>
    <name type="common">Freshwater tardigrade</name>
    <dbReference type="NCBI Taxonomy" id="2072580"/>
    <lineage>
        <taxon>Eukaryota</taxon>
        <taxon>Metazoa</taxon>
        <taxon>Ecdysozoa</taxon>
        <taxon>Tardigrada</taxon>
        <taxon>Eutardigrada</taxon>
        <taxon>Parachela</taxon>
        <taxon>Hypsibioidea</taxon>
        <taxon>Hypsibiidae</taxon>
        <taxon>Hypsibius</taxon>
    </lineage>
</organism>
<evidence type="ECO:0000256" key="1">
    <source>
        <dbReference type="SAM" id="MobiDB-lite"/>
    </source>
</evidence>